<evidence type="ECO:0000256" key="1">
    <source>
        <dbReference type="ARBA" id="ARBA00022741"/>
    </source>
</evidence>
<evidence type="ECO:0000256" key="3">
    <source>
        <dbReference type="ARBA" id="ARBA00025768"/>
    </source>
</evidence>
<dbReference type="AlphaFoldDB" id="A0A7D8YUQ1"/>
<comment type="caution">
    <text evidence="4">The sequence shown here is derived from an EMBL/GenBank/DDBJ whole genome shotgun (WGS) entry which is preliminary data.</text>
</comment>
<dbReference type="Gene3D" id="3.40.50.300">
    <property type="entry name" value="P-loop containing nucleotide triphosphate hydrolases"/>
    <property type="match status" value="1"/>
</dbReference>
<organism evidence="4 5">
    <name type="scientific">Vanrija humicola</name>
    <name type="common">Yeast</name>
    <name type="synonym">Cryptococcus humicola</name>
    <dbReference type="NCBI Taxonomy" id="5417"/>
    <lineage>
        <taxon>Eukaryota</taxon>
        <taxon>Fungi</taxon>
        <taxon>Dikarya</taxon>
        <taxon>Basidiomycota</taxon>
        <taxon>Agaricomycotina</taxon>
        <taxon>Tremellomycetes</taxon>
        <taxon>Trichosporonales</taxon>
        <taxon>Trichosporonaceae</taxon>
        <taxon>Vanrija</taxon>
    </lineage>
</organism>
<gene>
    <name evidence="4" type="ORF">VHUM_03082</name>
</gene>
<dbReference type="InterPro" id="IPR013641">
    <property type="entry name" value="KTI12/PSTK"/>
</dbReference>
<dbReference type="InterPro" id="IPR027417">
    <property type="entry name" value="P-loop_NTPase"/>
</dbReference>
<keyword evidence="1" id="KW-0547">Nucleotide-binding</keyword>
<name>A0A7D8YUQ1_VANHU</name>
<reference evidence="4 5" key="1">
    <citation type="journal article" date="2019" name="PLoS Genet.">
        <title>Convergent evolution of linked mating-type loci in basidiomycete fungi.</title>
        <authorList>
            <person name="Sun S."/>
            <person name="Coelho M.A."/>
            <person name="Heitman J."/>
            <person name="Nowrousian M."/>
        </authorList>
    </citation>
    <scope>NUCLEOTIDE SEQUENCE [LARGE SCALE GENOMIC DNA]</scope>
    <source>
        <strain evidence="4 5">CBS 4282</strain>
    </source>
</reference>
<evidence type="ECO:0000256" key="2">
    <source>
        <dbReference type="ARBA" id="ARBA00022840"/>
    </source>
</evidence>
<keyword evidence="5" id="KW-1185">Reference proteome</keyword>
<comment type="similarity">
    <text evidence="3">Belongs to the KTI12 family.</text>
</comment>
<evidence type="ECO:0008006" key="6">
    <source>
        <dbReference type="Google" id="ProtNLM"/>
    </source>
</evidence>
<dbReference type="SUPFAM" id="SSF52540">
    <property type="entry name" value="P-loop containing nucleoside triphosphate hydrolases"/>
    <property type="match status" value="1"/>
</dbReference>
<proteinExistence type="inferred from homology"/>
<sequence length="301" mass="32755">MALVTISGFPCSGKTTRARELKADFERRLADAGYTGPKYDVVLVDDAGSHVTRAAYDSSAAEKPSRAALFTAATRALSPGAITIVDSANYIKGFRYQMYCAAREAHVRVATVRVAAPPDKCREWHAARPEDEQYKEATFDNLIMRYEEPNSMQRWDAPLFTVPWDEALPADDIWAAVTKGEKKPPTGAVVQRGKPPPGTLQTLTTTTSALVQALLQHLTAAPGTSSFPVPSPPAAAAGKLVLHLPHGRRPTLAELQRLKRQFEAQQIQAQKSNARSAGNWTEPEVASGFVAFLEATWETTP</sequence>
<dbReference type="Pfam" id="PF08433">
    <property type="entry name" value="KTI12"/>
    <property type="match status" value="1"/>
</dbReference>
<dbReference type="GO" id="GO:0005524">
    <property type="term" value="F:ATP binding"/>
    <property type="evidence" value="ECO:0007669"/>
    <property type="project" value="UniProtKB-KW"/>
</dbReference>
<evidence type="ECO:0000313" key="5">
    <source>
        <dbReference type="Proteomes" id="UP000473826"/>
    </source>
</evidence>
<dbReference type="Proteomes" id="UP000473826">
    <property type="component" value="Unassembled WGS sequence"/>
</dbReference>
<evidence type="ECO:0000313" key="4">
    <source>
        <dbReference type="EMBL" id="TXT07362.1"/>
    </source>
</evidence>
<dbReference type="PANTHER" id="PTHR12435">
    <property type="match status" value="1"/>
</dbReference>
<accession>A0A7D8YUQ1</accession>
<dbReference type="OrthoDB" id="9972657at2759"/>
<protein>
    <recommendedName>
        <fullName evidence="6">Chromatin associated protein KTI12</fullName>
    </recommendedName>
</protein>
<dbReference type="EMBL" id="QKWK01000008">
    <property type="protein sequence ID" value="TXT07362.1"/>
    <property type="molecule type" value="Genomic_DNA"/>
</dbReference>
<keyword evidence="2" id="KW-0067">ATP-binding</keyword>